<dbReference type="AlphaFoldDB" id="M0K0A4"/>
<protein>
    <submittedName>
        <fullName evidence="1">Uncharacterized protein</fullName>
    </submittedName>
</protein>
<comment type="caution">
    <text evidence="1">The sequence shown here is derived from an EMBL/GenBank/DDBJ whole genome shotgun (WGS) entry which is preliminary data.</text>
</comment>
<sequence length="66" mass="7252">MGRQPSHFILRVLAPACECFIRCLGEFDFLGVVFCGNNGYSELVAVPVVRCTFAVDTEEKRAALGK</sequence>
<evidence type="ECO:0000313" key="2">
    <source>
        <dbReference type="Proteomes" id="UP000011623"/>
    </source>
</evidence>
<gene>
    <name evidence="1" type="ORF">C442_20316</name>
</gene>
<keyword evidence="2" id="KW-1185">Reference proteome</keyword>
<evidence type="ECO:0000313" key="1">
    <source>
        <dbReference type="EMBL" id="EMA14203.1"/>
    </source>
</evidence>
<dbReference type="Proteomes" id="UP000011623">
    <property type="component" value="Unassembled WGS sequence"/>
</dbReference>
<proteinExistence type="predicted"/>
<dbReference type="EMBL" id="AOLW01000065">
    <property type="protein sequence ID" value="EMA14203.1"/>
    <property type="molecule type" value="Genomic_DNA"/>
</dbReference>
<reference evidence="1 2" key="1">
    <citation type="journal article" date="2014" name="PLoS Genet.">
        <title>Phylogenetically driven sequencing of extremely halophilic archaea reveals strategies for static and dynamic osmo-response.</title>
        <authorList>
            <person name="Becker E.A."/>
            <person name="Seitzer P.M."/>
            <person name="Tritt A."/>
            <person name="Larsen D."/>
            <person name="Krusor M."/>
            <person name="Yao A.I."/>
            <person name="Wu D."/>
            <person name="Madern D."/>
            <person name="Eisen J.A."/>
            <person name="Darling A.E."/>
            <person name="Facciotti M.T."/>
        </authorList>
    </citation>
    <scope>NUCLEOTIDE SEQUENCE [LARGE SCALE GENOMIC DNA]</scope>
    <source>
        <strain evidence="1 2">JCM 13557</strain>
    </source>
</reference>
<accession>M0K0A4</accession>
<name>M0K0A4_9EURY</name>
<organism evidence="1 2">
    <name type="scientific">Haloarcula amylolytica JCM 13557</name>
    <dbReference type="NCBI Taxonomy" id="1227452"/>
    <lineage>
        <taxon>Archaea</taxon>
        <taxon>Methanobacteriati</taxon>
        <taxon>Methanobacteriota</taxon>
        <taxon>Stenosarchaea group</taxon>
        <taxon>Halobacteria</taxon>
        <taxon>Halobacteriales</taxon>
        <taxon>Haloarculaceae</taxon>
        <taxon>Haloarcula</taxon>
    </lineage>
</organism>